<keyword evidence="2" id="KW-1185">Reference proteome</keyword>
<name>A0A1I7IDL5_9FIRM</name>
<dbReference type="EMBL" id="FPBT01000041">
    <property type="protein sequence ID" value="SFU70940.1"/>
    <property type="molecule type" value="Genomic_DNA"/>
</dbReference>
<dbReference type="RefSeq" id="WP_341439945.1">
    <property type="nucleotide sequence ID" value="NZ_FOWF01000044.1"/>
</dbReference>
<evidence type="ECO:0000313" key="1">
    <source>
        <dbReference type="EMBL" id="SFU70940.1"/>
    </source>
</evidence>
<gene>
    <name evidence="1" type="ORF">SAMN05216508_1415</name>
</gene>
<accession>A0A1I7IDL5</accession>
<protein>
    <submittedName>
        <fullName evidence="1">Uncharacterized protein</fullName>
    </submittedName>
</protein>
<sequence>MDDAAADLNEARDALQRFSRELQDVHSFVDFPFNTADFLSFADFFFDGFIADWLMQDRINTARDQVGEAKQRVNAIRSQLSQMVR</sequence>
<organism evidence="1 2">
    <name type="scientific">Eubacterium pyruvativorans</name>
    <dbReference type="NCBI Taxonomy" id="155865"/>
    <lineage>
        <taxon>Bacteria</taxon>
        <taxon>Bacillati</taxon>
        <taxon>Bacillota</taxon>
        <taxon>Clostridia</taxon>
        <taxon>Eubacteriales</taxon>
        <taxon>Eubacteriaceae</taxon>
        <taxon>Eubacterium</taxon>
    </lineage>
</organism>
<dbReference type="AlphaFoldDB" id="A0A1I7IDL5"/>
<proteinExistence type="predicted"/>
<evidence type="ECO:0000313" key="2">
    <source>
        <dbReference type="Proteomes" id="UP000198817"/>
    </source>
</evidence>
<dbReference type="Proteomes" id="UP000198817">
    <property type="component" value="Unassembled WGS sequence"/>
</dbReference>
<reference evidence="1 2" key="1">
    <citation type="submission" date="2016-10" db="EMBL/GenBank/DDBJ databases">
        <authorList>
            <person name="de Groot N.N."/>
        </authorList>
    </citation>
    <scope>NUCLEOTIDE SEQUENCE [LARGE SCALE GENOMIC DNA]</scope>
    <source>
        <strain evidence="1 2">KHGC13</strain>
    </source>
</reference>